<feature type="compositionally biased region" description="Basic and acidic residues" evidence="1">
    <location>
        <begin position="47"/>
        <end position="59"/>
    </location>
</feature>
<keyword evidence="3" id="KW-1185">Reference proteome</keyword>
<feature type="non-terminal residue" evidence="2">
    <location>
        <position position="1"/>
    </location>
</feature>
<dbReference type="Proteomes" id="UP000800092">
    <property type="component" value="Unassembled WGS sequence"/>
</dbReference>
<feature type="region of interest" description="Disordered" evidence="1">
    <location>
        <begin position="45"/>
        <end position="65"/>
    </location>
</feature>
<reference evidence="2" key="1">
    <citation type="journal article" date="2020" name="Stud. Mycol.">
        <title>101 Dothideomycetes genomes: a test case for predicting lifestyles and emergence of pathogens.</title>
        <authorList>
            <person name="Haridas S."/>
            <person name="Albert R."/>
            <person name="Binder M."/>
            <person name="Bloem J."/>
            <person name="Labutti K."/>
            <person name="Salamov A."/>
            <person name="Andreopoulos B."/>
            <person name="Baker S."/>
            <person name="Barry K."/>
            <person name="Bills G."/>
            <person name="Bluhm B."/>
            <person name="Cannon C."/>
            <person name="Castanera R."/>
            <person name="Culley D."/>
            <person name="Daum C."/>
            <person name="Ezra D."/>
            <person name="Gonzalez J."/>
            <person name="Henrissat B."/>
            <person name="Kuo A."/>
            <person name="Liang C."/>
            <person name="Lipzen A."/>
            <person name="Lutzoni F."/>
            <person name="Magnuson J."/>
            <person name="Mondo S."/>
            <person name="Nolan M."/>
            <person name="Ohm R."/>
            <person name="Pangilinan J."/>
            <person name="Park H.-J."/>
            <person name="Ramirez L."/>
            <person name="Alfaro M."/>
            <person name="Sun H."/>
            <person name="Tritt A."/>
            <person name="Yoshinaga Y."/>
            <person name="Zwiers L.-H."/>
            <person name="Turgeon B."/>
            <person name="Goodwin S."/>
            <person name="Spatafora J."/>
            <person name="Crous P."/>
            <person name="Grigoriev I."/>
        </authorList>
    </citation>
    <scope>NUCLEOTIDE SEQUENCE</scope>
    <source>
        <strain evidence="2">Tuck. ex Michener</strain>
    </source>
</reference>
<protein>
    <recommendedName>
        <fullName evidence="4">DUF427 domain-containing protein</fullName>
    </recommendedName>
</protein>
<proteinExistence type="predicted"/>
<evidence type="ECO:0000313" key="3">
    <source>
        <dbReference type="Proteomes" id="UP000800092"/>
    </source>
</evidence>
<evidence type="ECO:0008006" key="4">
    <source>
        <dbReference type="Google" id="ProtNLM"/>
    </source>
</evidence>
<sequence length="81" mass="8824">DVVWWYEHPTSESVAIAGRMCWYDERVDVWVDGVKQERPVTKFGGQKAKEEAKGGEAGKEGVGGLPVVGMSHDKAMFGKAG</sequence>
<gene>
    <name evidence="2" type="ORF">EV356DRAFT_536092</name>
</gene>
<name>A0A6A6GYJ3_VIRVR</name>
<evidence type="ECO:0000256" key="1">
    <source>
        <dbReference type="SAM" id="MobiDB-lite"/>
    </source>
</evidence>
<evidence type="ECO:0000313" key="2">
    <source>
        <dbReference type="EMBL" id="KAF2230866.1"/>
    </source>
</evidence>
<dbReference type="EMBL" id="ML991835">
    <property type="protein sequence ID" value="KAF2230866.1"/>
    <property type="molecule type" value="Genomic_DNA"/>
</dbReference>
<dbReference type="OrthoDB" id="18996at2759"/>
<organism evidence="2 3">
    <name type="scientific">Viridothelium virens</name>
    <name type="common">Speckled blister lichen</name>
    <name type="synonym">Trypethelium virens</name>
    <dbReference type="NCBI Taxonomy" id="1048519"/>
    <lineage>
        <taxon>Eukaryota</taxon>
        <taxon>Fungi</taxon>
        <taxon>Dikarya</taxon>
        <taxon>Ascomycota</taxon>
        <taxon>Pezizomycotina</taxon>
        <taxon>Dothideomycetes</taxon>
        <taxon>Dothideomycetes incertae sedis</taxon>
        <taxon>Trypetheliales</taxon>
        <taxon>Trypetheliaceae</taxon>
        <taxon>Viridothelium</taxon>
    </lineage>
</organism>
<dbReference type="AlphaFoldDB" id="A0A6A6GYJ3"/>
<accession>A0A6A6GYJ3</accession>